<feature type="region of interest" description="Disordered" evidence="1">
    <location>
        <begin position="51"/>
        <end position="103"/>
    </location>
</feature>
<dbReference type="Proteomes" id="UP000334019">
    <property type="component" value="Chromosome"/>
</dbReference>
<proteinExistence type="predicted"/>
<keyword evidence="2" id="KW-0812">Transmembrane</keyword>
<evidence type="ECO:0000313" key="3">
    <source>
        <dbReference type="EMBL" id="QGG94341.1"/>
    </source>
</evidence>
<name>A0A5Q2RIE1_9ACTN</name>
<dbReference type="RefSeq" id="WP_153758447.1">
    <property type="nucleotide sequence ID" value="NZ_CP045851.1"/>
</dbReference>
<reference evidence="3 4" key="1">
    <citation type="submission" date="2019-11" db="EMBL/GenBank/DDBJ databases">
        <authorList>
            <person name="He Y."/>
        </authorList>
    </citation>
    <scope>NUCLEOTIDE SEQUENCE [LARGE SCALE GENOMIC DNA]</scope>
    <source>
        <strain evidence="3 4">SCSIO 58843</strain>
    </source>
</reference>
<sequence length="210" mass="21837">MSDQGDGGSIPPGDEARREADSDRRWWWAAIAALVAVIVVLLVVLLVQDGDDEDDAGSSTTTSSTTTSSTSSTTSSTTSTSTTTAPPTTTTAPNTTTTSAVTPVTADPAQCAEAGSDPGDPDPAAQAVFIAWTRGDTACADELMTDDALTELFSRDGSGAADVFQGCFEMDEPDPHIDCAFTYPGGSTHYMMNVSPTDGWQVFDVYQVAD</sequence>
<dbReference type="EMBL" id="CP045851">
    <property type="protein sequence ID" value="QGG94341.1"/>
    <property type="molecule type" value="Genomic_DNA"/>
</dbReference>
<feature type="transmembrane region" description="Helical" evidence="2">
    <location>
        <begin position="26"/>
        <end position="47"/>
    </location>
</feature>
<keyword evidence="2" id="KW-0472">Membrane</keyword>
<keyword evidence="2" id="KW-1133">Transmembrane helix</keyword>
<dbReference type="AlphaFoldDB" id="A0A5Q2RIE1"/>
<protein>
    <submittedName>
        <fullName evidence="3">Uncharacterized protein</fullName>
    </submittedName>
</protein>
<evidence type="ECO:0000256" key="1">
    <source>
        <dbReference type="SAM" id="MobiDB-lite"/>
    </source>
</evidence>
<accession>A0A5Q2RIE1</accession>
<evidence type="ECO:0000256" key="2">
    <source>
        <dbReference type="SAM" id="Phobius"/>
    </source>
</evidence>
<dbReference type="KEGG" id="atq:GH723_04060"/>
<organism evidence="3 4">
    <name type="scientific">Actinomarinicola tropica</name>
    <dbReference type="NCBI Taxonomy" id="2789776"/>
    <lineage>
        <taxon>Bacteria</taxon>
        <taxon>Bacillati</taxon>
        <taxon>Actinomycetota</taxon>
        <taxon>Acidimicrobiia</taxon>
        <taxon>Acidimicrobiales</taxon>
        <taxon>Iamiaceae</taxon>
        <taxon>Actinomarinicola</taxon>
    </lineage>
</organism>
<evidence type="ECO:0000313" key="4">
    <source>
        <dbReference type="Proteomes" id="UP000334019"/>
    </source>
</evidence>
<feature type="compositionally biased region" description="Low complexity" evidence="1">
    <location>
        <begin position="58"/>
        <end position="103"/>
    </location>
</feature>
<keyword evidence="4" id="KW-1185">Reference proteome</keyword>
<gene>
    <name evidence="3" type="ORF">GH723_04060</name>
</gene>